<evidence type="ECO:0000313" key="2">
    <source>
        <dbReference type="EMBL" id="KAJ7347860.1"/>
    </source>
</evidence>
<organism evidence="2 3">
    <name type="scientific">Mycena albidolilacea</name>
    <dbReference type="NCBI Taxonomy" id="1033008"/>
    <lineage>
        <taxon>Eukaryota</taxon>
        <taxon>Fungi</taxon>
        <taxon>Dikarya</taxon>
        <taxon>Basidiomycota</taxon>
        <taxon>Agaricomycotina</taxon>
        <taxon>Agaricomycetes</taxon>
        <taxon>Agaricomycetidae</taxon>
        <taxon>Agaricales</taxon>
        <taxon>Marasmiineae</taxon>
        <taxon>Mycenaceae</taxon>
        <taxon>Mycena</taxon>
    </lineage>
</organism>
<name>A0AAD7A2S3_9AGAR</name>
<reference evidence="2" key="1">
    <citation type="submission" date="2023-03" db="EMBL/GenBank/DDBJ databases">
        <title>Massive genome expansion in bonnet fungi (Mycena s.s.) driven by repeated elements and novel gene families across ecological guilds.</title>
        <authorList>
            <consortium name="Lawrence Berkeley National Laboratory"/>
            <person name="Harder C.B."/>
            <person name="Miyauchi S."/>
            <person name="Viragh M."/>
            <person name="Kuo A."/>
            <person name="Thoen E."/>
            <person name="Andreopoulos B."/>
            <person name="Lu D."/>
            <person name="Skrede I."/>
            <person name="Drula E."/>
            <person name="Henrissat B."/>
            <person name="Morin E."/>
            <person name="Kohler A."/>
            <person name="Barry K."/>
            <person name="LaButti K."/>
            <person name="Morin E."/>
            <person name="Salamov A."/>
            <person name="Lipzen A."/>
            <person name="Mereny Z."/>
            <person name="Hegedus B."/>
            <person name="Baldrian P."/>
            <person name="Stursova M."/>
            <person name="Weitz H."/>
            <person name="Taylor A."/>
            <person name="Grigoriev I.V."/>
            <person name="Nagy L.G."/>
            <person name="Martin F."/>
            <person name="Kauserud H."/>
        </authorList>
    </citation>
    <scope>NUCLEOTIDE SEQUENCE</scope>
    <source>
        <strain evidence="2">CBHHK002</strain>
    </source>
</reference>
<comment type="caution">
    <text evidence="2">The sequence shown here is derived from an EMBL/GenBank/DDBJ whole genome shotgun (WGS) entry which is preliminary data.</text>
</comment>
<dbReference type="EMBL" id="JARIHO010000018">
    <property type="protein sequence ID" value="KAJ7347860.1"/>
    <property type="molecule type" value="Genomic_DNA"/>
</dbReference>
<sequence>MRDILDTLQSSLLLWTLSLIPSNIFHYGALGGASVFLVVYAVHSNLPSAKLSRVYEIITVVEELLTRAKDKCTRDYSFLAESETLLLRVKLSASRAYSQLLEADNMSWKSYLQNIISISHSLVMCERELHHIRTTLLLLMEGEHQRKLSEELSESTNIVVQVPPQDYYRTGVHHQFAGPVYEV</sequence>
<keyword evidence="1" id="KW-0472">Membrane</keyword>
<dbReference type="Proteomes" id="UP001218218">
    <property type="component" value="Unassembled WGS sequence"/>
</dbReference>
<feature type="transmembrane region" description="Helical" evidence="1">
    <location>
        <begin position="24"/>
        <end position="43"/>
    </location>
</feature>
<evidence type="ECO:0000256" key="1">
    <source>
        <dbReference type="SAM" id="Phobius"/>
    </source>
</evidence>
<dbReference type="AlphaFoldDB" id="A0AAD7A2S3"/>
<proteinExistence type="predicted"/>
<keyword evidence="1" id="KW-1133">Transmembrane helix</keyword>
<protein>
    <submittedName>
        <fullName evidence="2">Uncharacterized protein</fullName>
    </submittedName>
</protein>
<evidence type="ECO:0000313" key="3">
    <source>
        <dbReference type="Proteomes" id="UP001218218"/>
    </source>
</evidence>
<keyword evidence="3" id="KW-1185">Reference proteome</keyword>
<accession>A0AAD7A2S3</accession>
<gene>
    <name evidence="2" type="ORF">DFH08DRAFT_808640</name>
</gene>
<keyword evidence="1" id="KW-0812">Transmembrane</keyword>